<proteinExistence type="inferred from homology"/>
<gene>
    <name evidence="7" type="primary">ybeY</name>
    <name evidence="9" type="ORF">SAMN05421759_11822</name>
</gene>
<dbReference type="PANTHER" id="PTHR46986">
    <property type="entry name" value="ENDORIBONUCLEASE YBEY, CHLOROPLASTIC"/>
    <property type="match status" value="1"/>
</dbReference>
<dbReference type="InterPro" id="IPR023091">
    <property type="entry name" value="MetalPrtase_cat_dom_sf_prd"/>
</dbReference>
<keyword evidence="7" id="KW-0963">Cytoplasm</keyword>
<evidence type="ECO:0000256" key="6">
    <source>
        <dbReference type="ARBA" id="ARBA00022833"/>
    </source>
</evidence>
<evidence type="ECO:0000313" key="10">
    <source>
        <dbReference type="Proteomes" id="UP000186684"/>
    </source>
</evidence>
<dbReference type="NCBIfam" id="TIGR00043">
    <property type="entry name" value="rRNA maturation RNase YbeY"/>
    <property type="match status" value="1"/>
</dbReference>
<dbReference type="RefSeq" id="WP_076450427.1">
    <property type="nucleotide sequence ID" value="NZ_FTOQ01000018.1"/>
</dbReference>
<dbReference type="Gene3D" id="3.40.390.30">
    <property type="entry name" value="Metalloproteases ('zincins'), catalytic domain"/>
    <property type="match status" value="1"/>
</dbReference>
<comment type="cofactor">
    <cofactor evidence="7">
        <name>Zn(2+)</name>
        <dbReference type="ChEBI" id="CHEBI:29105"/>
    </cofactor>
    <text evidence="7">Binds 1 zinc ion.</text>
</comment>
<feature type="binding site" evidence="7">
    <location>
        <position position="128"/>
    </location>
    <ligand>
        <name>Zn(2+)</name>
        <dbReference type="ChEBI" id="CHEBI:29105"/>
        <note>catalytic</note>
    </ligand>
</feature>
<keyword evidence="4 7" id="KW-0255">Endonuclease</keyword>
<dbReference type="InterPro" id="IPR002036">
    <property type="entry name" value="YbeY"/>
</dbReference>
<comment type="subcellular location">
    <subcellularLocation>
        <location evidence="7">Cytoplasm</location>
    </subcellularLocation>
</comment>
<evidence type="ECO:0000313" key="9">
    <source>
        <dbReference type="EMBL" id="SIT12394.1"/>
    </source>
</evidence>
<reference evidence="10" key="1">
    <citation type="submission" date="2017-01" db="EMBL/GenBank/DDBJ databases">
        <authorList>
            <person name="Varghese N."/>
            <person name="Submissions S."/>
        </authorList>
    </citation>
    <scope>NUCLEOTIDE SEQUENCE [LARGE SCALE GENOMIC DNA]</scope>
    <source>
        <strain evidence="10">DSM 29430</strain>
    </source>
</reference>
<dbReference type="GO" id="GO:0004222">
    <property type="term" value="F:metalloendopeptidase activity"/>
    <property type="evidence" value="ECO:0007669"/>
    <property type="project" value="InterPro"/>
</dbReference>
<comment type="similarity">
    <text evidence="1 7">Belongs to the endoribonuclease YbeY family.</text>
</comment>
<dbReference type="GO" id="GO:0008270">
    <property type="term" value="F:zinc ion binding"/>
    <property type="evidence" value="ECO:0007669"/>
    <property type="project" value="UniProtKB-UniRule"/>
</dbReference>
<organism evidence="9 10">
    <name type="scientific">Roseivivax lentus</name>
    <dbReference type="NCBI Taxonomy" id="633194"/>
    <lineage>
        <taxon>Bacteria</taxon>
        <taxon>Pseudomonadati</taxon>
        <taxon>Pseudomonadota</taxon>
        <taxon>Alphaproteobacteria</taxon>
        <taxon>Rhodobacterales</taxon>
        <taxon>Roseobacteraceae</taxon>
        <taxon>Roseivivax</taxon>
    </lineage>
</organism>
<evidence type="ECO:0000256" key="2">
    <source>
        <dbReference type="ARBA" id="ARBA00022722"/>
    </source>
</evidence>
<dbReference type="HAMAP" id="MF_00009">
    <property type="entry name" value="Endoribonucl_YbeY"/>
    <property type="match status" value="1"/>
</dbReference>
<evidence type="ECO:0000256" key="1">
    <source>
        <dbReference type="ARBA" id="ARBA00010875"/>
    </source>
</evidence>
<dbReference type="PANTHER" id="PTHR46986:SF1">
    <property type="entry name" value="ENDORIBONUCLEASE YBEY, CHLOROPLASTIC"/>
    <property type="match status" value="1"/>
</dbReference>
<dbReference type="AlphaFoldDB" id="A0A1N7PP16"/>
<dbReference type="PROSITE" id="PS01306">
    <property type="entry name" value="UPF0054"/>
    <property type="match status" value="1"/>
</dbReference>
<dbReference type="InterPro" id="IPR020549">
    <property type="entry name" value="YbeY_CS"/>
</dbReference>
<evidence type="ECO:0000256" key="5">
    <source>
        <dbReference type="ARBA" id="ARBA00022801"/>
    </source>
</evidence>
<evidence type="ECO:0000256" key="8">
    <source>
        <dbReference type="SAM" id="MobiDB-lite"/>
    </source>
</evidence>
<evidence type="ECO:0000256" key="7">
    <source>
        <dbReference type="HAMAP-Rule" id="MF_00009"/>
    </source>
</evidence>
<comment type="function">
    <text evidence="7">Single strand-specific metallo-endoribonuclease involved in late-stage 70S ribosome quality control and in maturation of the 3' terminus of the 16S rRNA.</text>
</comment>
<dbReference type="EC" id="3.1.-.-" evidence="7"/>
<keyword evidence="2 7" id="KW-0540">Nuclease</keyword>
<dbReference type="GO" id="GO:0006364">
    <property type="term" value="P:rRNA processing"/>
    <property type="evidence" value="ECO:0007669"/>
    <property type="project" value="UniProtKB-UniRule"/>
</dbReference>
<dbReference type="STRING" id="633194.SAMN05421759_11822"/>
<keyword evidence="10" id="KW-1185">Reference proteome</keyword>
<keyword evidence="6 7" id="KW-0862">Zinc</keyword>
<dbReference type="GO" id="GO:0005737">
    <property type="term" value="C:cytoplasm"/>
    <property type="evidence" value="ECO:0007669"/>
    <property type="project" value="UniProtKB-SubCell"/>
</dbReference>
<evidence type="ECO:0000256" key="4">
    <source>
        <dbReference type="ARBA" id="ARBA00022759"/>
    </source>
</evidence>
<dbReference type="GO" id="GO:0004521">
    <property type="term" value="F:RNA endonuclease activity"/>
    <property type="evidence" value="ECO:0007669"/>
    <property type="project" value="UniProtKB-UniRule"/>
</dbReference>
<protein>
    <recommendedName>
        <fullName evidence="7">Endoribonuclease YbeY</fullName>
        <ecNumber evidence="7">3.1.-.-</ecNumber>
    </recommendedName>
</protein>
<keyword evidence="7" id="KW-0690">Ribosome biogenesis</keyword>
<dbReference type="SUPFAM" id="SSF55486">
    <property type="entry name" value="Metalloproteases ('zincins'), catalytic domain"/>
    <property type="match status" value="1"/>
</dbReference>
<evidence type="ECO:0000256" key="3">
    <source>
        <dbReference type="ARBA" id="ARBA00022723"/>
    </source>
</evidence>
<keyword evidence="5 7" id="KW-0378">Hydrolase</keyword>
<feature type="region of interest" description="Disordered" evidence="8">
    <location>
        <begin position="62"/>
        <end position="92"/>
    </location>
</feature>
<feature type="binding site" evidence="7">
    <location>
        <position position="138"/>
    </location>
    <ligand>
        <name>Zn(2+)</name>
        <dbReference type="ChEBI" id="CHEBI:29105"/>
        <note>catalytic</note>
    </ligand>
</feature>
<dbReference type="OrthoDB" id="9807740at2"/>
<keyword evidence="7" id="KW-0698">rRNA processing</keyword>
<dbReference type="Pfam" id="PF02130">
    <property type="entry name" value="YbeY"/>
    <property type="match status" value="1"/>
</dbReference>
<accession>A0A1N7PP16</accession>
<dbReference type="Proteomes" id="UP000186684">
    <property type="component" value="Unassembled WGS sequence"/>
</dbReference>
<keyword evidence="3 7" id="KW-0479">Metal-binding</keyword>
<name>A0A1N7PP16_9RHOB</name>
<sequence>MLTETILEDAGWEALDLPARAEAAARAALIALDLDPDAFEIAVLGCDDARIATLNADFRGKPQPTNVLSWPEEDLSPDEPGAPPLRPETEGPEPHFLGDIAIARETCLAEAREQRLSADHHVTHLIVHGVLHLLGYDHVRDADATLMEALETRILGQMGIQDPYTADRAL</sequence>
<dbReference type="EMBL" id="FTOQ01000018">
    <property type="protein sequence ID" value="SIT12394.1"/>
    <property type="molecule type" value="Genomic_DNA"/>
</dbReference>
<feature type="binding site" evidence="7">
    <location>
        <position position="132"/>
    </location>
    <ligand>
        <name>Zn(2+)</name>
        <dbReference type="ChEBI" id="CHEBI:29105"/>
        <note>catalytic</note>
    </ligand>
</feature>